<dbReference type="SUPFAM" id="SSF141371">
    <property type="entry name" value="PilZ domain-like"/>
    <property type="match status" value="1"/>
</dbReference>
<dbReference type="RefSeq" id="WP_284153740.1">
    <property type="nucleotide sequence ID" value="NZ_AP025516.1"/>
</dbReference>
<evidence type="ECO:0000313" key="2">
    <source>
        <dbReference type="EMBL" id="BDD86663.1"/>
    </source>
</evidence>
<protein>
    <recommendedName>
        <fullName evidence="1">PilZ domain-containing protein</fullName>
    </recommendedName>
</protein>
<reference evidence="2 3" key="1">
    <citation type="submission" date="2022-01" db="EMBL/GenBank/DDBJ databases">
        <title>Desulfofustis limnae sp. nov., a novel mesophilic sulfate-reducing bacterium isolated from marsh soil.</title>
        <authorList>
            <person name="Watanabe M."/>
            <person name="Takahashi A."/>
            <person name="Kojima H."/>
            <person name="Fukui M."/>
        </authorList>
    </citation>
    <scope>NUCLEOTIDE SEQUENCE [LARGE SCALE GENOMIC DNA]</scope>
    <source>
        <strain evidence="2 3">PPLL</strain>
    </source>
</reference>
<evidence type="ECO:0000313" key="3">
    <source>
        <dbReference type="Proteomes" id="UP000830055"/>
    </source>
</evidence>
<sequence>MEQKSKRSALRYTLPPHRISYRKKGQTGEATLINISTAGLFAEMATLPLQPGDEIALILDCFKEQDDAPLELKGKMVRVNFDEFAASFIDIDREQMVQLLRLLAQEKRTNMGSGLVF</sequence>
<gene>
    <name evidence="2" type="ORF">DPPLL_10280</name>
</gene>
<dbReference type="Pfam" id="PF07238">
    <property type="entry name" value="PilZ"/>
    <property type="match status" value="1"/>
</dbReference>
<evidence type="ECO:0000259" key="1">
    <source>
        <dbReference type="Pfam" id="PF07238"/>
    </source>
</evidence>
<dbReference type="InterPro" id="IPR009875">
    <property type="entry name" value="PilZ_domain"/>
</dbReference>
<dbReference type="Gene3D" id="2.40.10.220">
    <property type="entry name" value="predicted glycosyltransferase like domains"/>
    <property type="match status" value="1"/>
</dbReference>
<keyword evidence="3" id="KW-1185">Reference proteome</keyword>
<accession>A0ABM7W6V2</accession>
<proteinExistence type="predicted"/>
<dbReference type="Proteomes" id="UP000830055">
    <property type="component" value="Chromosome"/>
</dbReference>
<feature type="domain" description="PilZ" evidence="1">
    <location>
        <begin position="6"/>
        <end position="105"/>
    </location>
</feature>
<organism evidence="2 3">
    <name type="scientific">Desulfofustis limnaeus</name>
    <dbReference type="NCBI Taxonomy" id="2740163"/>
    <lineage>
        <taxon>Bacteria</taxon>
        <taxon>Pseudomonadati</taxon>
        <taxon>Thermodesulfobacteriota</taxon>
        <taxon>Desulfobulbia</taxon>
        <taxon>Desulfobulbales</taxon>
        <taxon>Desulfocapsaceae</taxon>
        <taxon>Desulfofustis</taxon>
    </lineage>
</organism>
<name>A0ABM7W6V2_9BACT</name>
<dbReference type="EMBL" id="AP025516">
    <property type="protein sequence ID" value="BDD86663.1"/>
    <property type="molecule type" value="Genomic_DNA"/>
</dbReference>